<reference evidence="1" key="1">
    <citation type="submission" date="2020-04" db="EMBL/GenBank/DDBJ databases">
        <authorList>
            <person name="Broberg M."/>
        </authorList>
    </citation>
    <scope>NUCLEOTIDE SEQUENCE</scope>
</reference>
<dbReference type="Proteomes" id="UP000836387">
    <property type="component" value="Unassembled WGS sequence"/>
</dbReference>
<name>A0ACA9TDE3_BIOOC</name>
<reference evidence="1" key="2">
    <citation type="submission" date="2021-10" db="EMBL/GenBank/DDBJ databases">
        <authorList>
            <person name="Piombo E."/>
        </authorList>
    </citation>
    <scope>NUCLEOTIDE SEQUENCE</scope>
</reference>
<comment type="caution">
    <text evidence="1">The sequence shown here is derived from an EMBL/GenBank/DDBJ whole genome shotgun (WGS) entry which is preliminary data.</text>
</comment>
<protein>
    <submittedName>
        <fullName evidence="1">Uncharacterized protein</fullName>
    </submittedName>
</protein>
<sequence length="3111" mass="354804">MATPHDNLWLENILHHVFLPPKLPGSNDERQHEWENSLTLALINALKDFGNFGWRESDLASIRLAAQALISFRSLNSASWMISAPDLVAVLDSLVPLYIGPQNAGIIIRSSEEHLIFESFELSPENQSVFANNGRLRRDFPAATVSLPHDVLERNGLLSRISALIADMSKVSVPEMQPTIVKANDIQAENRDTTKPHIVTQLLMAVLRSFGEMRRRRIIWKNTREEVRYEFGNRLPWRRSPVWLLMRVVLQLTLTDQSATPPLNDCVYKKFMVYFMARLLKLSLEADRPSDDIYIMNAKITRRLRKLDVKQAESWMTPVCSIIRDATSKLNERWQDVVRQDLRRLETADIFPSSLDQECKLSLPKLDNFISEIQQRAINMEPDTFIPSSDIMRVSSDKIPSPLQAKSAPYRIYNLVAFENWVAQCLPNWINSHLDDQSSCAQLLSTMRDYFEIAKTAYESQPEGQSIMLLILLELWVACDKSAVAIYPLLLDYDPEVPVEICSSLLLRFRSHMKRLSAIERHVHERRQKATYKQTSIFTAFGTKETFAARFYDSSSHHQKLLDRIESRAKEEELEKRLEFRQLKKQYDALIAEAGLMGHQDIMVTDRYGDKYPQHSNSCKKCSLVEQASNMEIHIHEWPLPSDAVKAKSVVFELDTPSSFQHWRDGTHFLRKCVLGPLRDFRAPKPVYSKFLNDYQALTRFRPSGKTYPHQRVMPASTTKPNAVTHRSGKKISDAREDDICLRNGMTWFYFDTEEYIFIKNIGPDIRIAKACTFLVPPPLQDFLHRPWARPDGPGPNKVIASQSLCPDHLSLDEFKALCSLPLGHKIIWENLLREFAMPSVDWRKVETALFVLQISHQTGPRSFDSDLRSSHVGLEDEALVQQLVSEMDKSLSRLKENWESIPAVATLIMVTARLLSLTKGDSIEICLSFLSSCRKTCFKWLQTLRDKVPSTRDTLSLQSLTRRILQAALACTQSYDIDATYLEMTLRDSEALSRFIQCCVAIQECYGKHEDTTKQAERSFLDCLILRHRRLLFRTKKILMSQITSQENDGLDSAIAKIWPSYRRSRGDQWTEQALCWLKTTTSNQDGTVKVQVHYNVITAELLVKGLPLGRLPSKYESHKDYTILFGRSSVDVMPSAEAGMKFSTRCSIQGHQIHLCYDSTRDDLIVRACKEENSWELVPSHLFEQQFPEHFAKKHTHWYNTAKGVVEFRPHHQPWISGESSWTLHRQEGLWVLQQSDTCLVGPFSRTGNQLHEVFRPLEKRSALHIFFDKAAASLLIKIPRLQLEFYMNEGSEDIMSHQYRGMRVDPQQSIGTLIGLDDKLVLVKVGDSQNRSVLIPDWQPDYSKSPPENHVRVSLHYSATRVQSYQLNHHLHCLTGNGSLKSKLFLAELHALTSGLIEDPFTLHTGTEEALIILRSAGIHSFSLLSEEEMAILERIATLSPARNFYPEQLKVMQVVDWDNRGLSPISQHLDFSRLVRTLFKQASETSFLYKDFVHPPKIHRQCQDLEDREAIRSATFYRAGFGAEWHTIAEDAPYSKTRDRDQDSERAIQVSEVAAAFCKSPPQLPFQISQHAARTIYTKLSGLPISHPKQAGPPTLSFNSKWVGKVWPRLREVWGGIQKTLETRDPDDHFVLFSWMISVAFATDIDESTLSVLLGLIFCPEYRLMVFPQNSCLNLEEGHEFDLAWLRRCIESHYIDFEISTMRNQVETRVGESRRDAFQRVESLFKSQRKEFARSLETHVQQQWPGAISDPENAAAGWTYLNVSEAMHQIRARCNSWHNNHLFLESLEEVCLKLRRITISPTIVGTVDRTPPLPAARNVHRYIRINDLFASANTLEISSKDFAVQPPNIVIQTELSNEGCLVSALGSRVASLAKLPQESRYVEQLAESINQLGQNIRQSRLTVNGEELHQVLSEYYQSCLTQYNSLLGQIKNSLSWSVSYKDNMSSMHMAEGTVIWPCVSPRNLLEQLNRQNWGNLSENWKEIVAKFGSCLSQLQGAERLLQLRGNETDLIKELSNLGQRTWSPLEYPDSLLLEVEGNLRIRKVQQEIAEIMESPPDNEKKNAVMQLNMGEGKSSVIVPIVAAALANGSNLVRIIVGKPQSRQMFEMLVSKLGGLMGRRVYHMPFSRNVRPSIEQAKFLQRHYQECRRQGGVLLLQPENILSFQLMVLEAAIKKEVELSDTLLQMKANFFDEYSRDIIDESDENFSVKFELIYTIGLQTPIDYAPERWAIIQQILGLVAKYAVKASRHLPKSVEVYMATQSKRPRIRFLDKNASDQVLGLVVDHLCQYGLLPGFPVSRLSKQSRANIRDYITNPRPSREVASSVEGSDFWASSSQSLLLIRGLFAGSILDFVFSKKRWRVNYGLDTTREPNTRLAVPYRAKDNPSQRSEFSQPDVVISLTSVSHYYGGLADEELFLSLSHLLKSDQADGEYQSWVQSIENLPEAFRQLEGVNITDRQLCINQLFPHLRYAKGVIDYFLAKIVLPKEMKEFPHKLSASGWDLGRIKKLPATGFSGTNDSQHVLPLTVKQLDLPAQKHTNALVLDNLMRPENSVTLLSTQDSHSAVWSAMQLLELTVKMDPEIRVILDVGAQIIDLSNKDVAKAWLNLVQAKQDIQAVVFCDDEDELSVLDRQGHIERLQTSPFAKHLDACLVFLDEAHTRGIDLRLPQSYRAAVTLGANLVKDRLVQACMRMRKLGHGQSVVFYVPEEIETKVRALRTANSDSTVDDPINVLDVLAWSISETWIDIRRSFPIWATQGNTFARQNDYWESMCQPDGKKAINKELAAKFLEEEAQTLERRYGLQPQGSSFIDGLAQSQNPMLREIFQRYSEFGNVDLDSSSLQEEQERELAPEIEEERQKERAKPAEPLPHRVHPDVLAFVRTGVIKPSGAAFQPSFDLFKGTSAATELRIAQWPSGLLITKDFAMTVKPEDSPEHSHMDDFLRSVQWILTSSVGGKIVMVVISPYEANELRSEIAKSKRVVRHLYAARQNQGIAPIDGLDLYTLPGSTPRHELPKKLIIELNLFAGQLYFRSFQEYTEKAAEEGQEVAPDGFIRREKDDQTCDFAASPVKFLKAIIGRIRFNCEGIEKTHLGKILEGALLTEDDFRGEL</sequence>
<dbReference type="EMBL" id="CADEHS020000003">
    <property type="protein sequence ID" value="CAG9938656.1"/>
    <property type="molecule type" value="Genomic_DNA"/>
</dbReference>
<keyword evidence="2" id="KW-1185">Reference proteome</keyword>
<gene>
    <name evidence="1" type="ORF">CRV2_00007083</name>
</gene>
<evidence type="ECO:0000313" key="1">
    <source>
        <dbReference type="EMBL" id="CAG9938656.1"/>
    </source>
</evidence>
<evidence type="ECO:0000313" key="2">
    <source>
        <dbReference type="Proteomes" id="UP000836387"/>
    </source>
</evidence>
<accession>A0ACA9TDE3</accession>
<organism evidence="1 2">
    <name type="scientific">Clonostachys rosea f. rosea IK726</name>
    <dbReference type="NCBI Taxonomy" id="1349383"/>
    <lineage>
        <taxon>Eukaryota</taxon>
        <taxon>Fungi</taxon>
        <taxon>Dikarya</taxon>
        <taxon>Ascomycota</taxon>
        <taxon>Pezizomycotina</taxon>
        <taxon>Sordariomycetes</taxon>
        <taxon>Hypocreomycetidae</taxon>
        <taxon>Hypocreales</taxon>
        <taxon>Bionectriaceae</taxon>
        <taxon>Clonostachys</taxon>
    </lineage>
</organism>
<proteinExistence type="predicted"/>